<sequence>MGRWLSAASRGRVPSVRGEGARGTERRGSRRQSLFGPARVDAGGGIGREGVQKGGSQGGVAREIQEASRDTGPPVGTRGFYLGATEWQDEEREEPDIRRFLVAEKRQRYRVR</sequence>
<dbReference type="AlphaFoldDB" id="A0A811SS00"/>
<proteinExistence type="predicted"/>
<comment type="caution">
    <text evidence="2">The sequence shown here is derived from an EMBL/GenBank/DDBJ whole genome shotgun (WGS) entry which is preliminary data.</text>
</comment>
<name>A0A811SS00_9POAL</name>
<dbReference type="EMBL" id="CAJGYO010000820">
    <property type="protein sequence ID" value="CAD6343688.1"/>
    <property type="molecule type" value="Genomic_DNA"/>
</dbReference>
<accession>A0A811SS00</accession>
<gene>
    <name evidence="2" type="ORF">NCGR_LOCUS67786</name>
</gene>
<evidence type="ECO:0000313" key="3">
    <source>
        <dbReference type="Proteomes" id="UP000604825"/>
    </source>
</evidence>
<feature type="region of interest" description="Disordered" evidence="1">
    <location>
        <begin position="1"/>
        <end position="78"/>
    </location>
</feature>
<dbReference type="Proteomes" id="UP000604825">
    <property type="component" value="Unassembled WGS sequence"/>
</dbReference>
<reference evidence="2" key="1">
    <citation type="submission" date="2020-10" db="EMBL/GenBank/DDBJ databases">
        <authorList>
            <person name="Han B."/>
            <person name="Lu T."/>
            <person name="Zhao Q."/>
            <person name="Huang X."/>
            <person name="Zhao Y."/>
        </authorList>
    </citation>
    <scope>NUCLEOTIDE SEQUENCE</scope>
</reference>
<feature type="compositionally biased region" description="Gly residues" evidence="1">
    <location>
        <begin position="42"/>
        <end position="58"/>
    </location>
</feature>
<protein>
    <submittedName>
        <fullName evidence="2">Uncharacterized protein</fullName>
    </submittedName>
</protein>
<organism evidence="2 3">
    <name type="scientific">Miscanthus lutarioriparius</name>
    <dbReference type="NCBI Taxonomy" id="422564"/>
    <lineage>
        <taxon>Eukaryota</taxon>
        <taxon>Viridiplantae</taxon>
        <taxon>Streptophyta</taxon>
        <taxon>Embryophyta</taxon>
        <taxon>Tracheophyta</taxon>
        <taxon>Spermatophyta</taxon>
        <taxon>Magnoliopsida</taxon>
        <taxon>Liliopsida</taxon>
        <taxon>Poales</taxon>
        <taxon>Poaceae</taxon>
        <taxon>PACMAD clade</taxon>
        <taxon>Panicoideae</taxon>
        <taxon>Andropogonodae</taxon>
        <taxon>Andropogoneae</taxon>
        <taxon>Saccharinae</taxon>
        <taxon>Miscanthus</taxon>
    </lineage>
</organism>
<keyword evidence="3" id="KW-1185">Reference proteome</keyword>
<evidence type="ECO:0000313" key="2">
    <source>
        <dbReference type="EMBL" id="CAD6343688.1"/>
    </source>
</evidence>
<evidence type="ECO:0000256" key="1">
    <source>
        <dbReference type="SAM" id="MobiDB-lite"/>
    </source>
</evidence>